<evidence type="ECO:0000256" key="1">
    <source>
        <dbReference type="SAM" id="MobiDB-lite"/>
    </source>
</evidence>
<name>A0A284QRM1_ARMOS</name>
<feature type="compositionally biased region" description="Polar residues" evidence="1">
    <location>
        <begin position="317"/>
        <end position="339"/>
    </location>
</feature>
<gene>
    <name evidence="2" type="ORF">ARMOST_02348</name>
</gene>
<feature type="compositionally biased region" description="Polar residues" evidence="1">
    <location>
        <begin position="289"/>
        <end position="301"/>
    </location>
</feature>
<evidence type="ECO:0000313" key="2">
    <source>
        <dbReference type="EMBL" id="SJK99063.1"/>
    </source>
</evidence>
<feature type="compositionally biased region" description="Polar residues" evidence="1">
    <location>
        <begin position="49"/>
        <end position="61"/>
    </location>
</feature>
<proteinExistence type="predicted"/>
<dbReference type="Proteomes" id="UP000219338">
    <property type="component" value="Unassembled WGS sequence"/>
</dbReference>
<keyword evidence="3" id="KW-1185">Reference proteome</keyword>
<organism evidence="2 3">
    <name type="scientific">Armillaria ostoyae</name>
    <name type="common">Armillaria root rot fungus</name>
    <dbReference type="NCBI Taxonomy" id="47428"/>
    <lineage>
        <taxon>Eukaryota</taxon>
        <taxon>Fungi</taxon>
        <taxon>Dikarya</taxon>
        <taxon>Basidiomycota</taxon>
        <taxon>Agaricomycotina</taxon>
        <taxon>Agaricomycetes</taxon>
        <taxon>Agaricomycetidae</taxon>
        <taxon>Agaricales</taxon>
        <taxon>Marasmiineae</taxon>
        <taxon>Physalacriaceae</taxon>
        <taxon>Armillaria</taxon>
    </lineage>
</organism>
<reference evidence="3" key="1">
    <citation type="journal article" date="2017" name="Nat. Ecol. Evol.">
        <title>Genome expansion and lineage-specific genetic innovations in the forest pathogenic fungi Armillaria.</title>
        <authorList>
            <person name="Sipos G."/>
            <person name="Prasanna A.N."/>
            <person name="Walter M.C."/>
            <person name="O'Connor E."/>
            <person name="Balint B."/>
            <person name="Krizsan K."/>
            <person name="Kiss B."/>
            <person name="Hess J."/>
            <person name="Varga T."/>
            <person name="Slot J."/>
            <person name="Riley R."/>
            <person name="Boka B."/>
            <person name="Rigling D."/>
            <person name="Barry K."/>
            <person name="Lee J."/>
            <person name="Mihaltcheva S."/>
            <person name="LaButti K."/>
            <person name="Lipzen A."/>
            <person name="Waldron R."/>
            <person name="Moloney N.M."/>
            <person name="Sperisen C."/>
            <person name="Kredics L."/>
            <person name="Vagvoelgyi C."/>
            <person name="Patrignani A."/>
            <person name="Fitzpatrick D."/>
            <person name="Nagy I."/>
            <person name="Doyle S."/>
            <person name="Anderson J.B."/>
            <person name="Grigoriev I.V."/>
            <person name="Gueldener U."/>
            <person name="Muensterkoetter M."/>
            <person name="Nagy L.G."/>
        </authorList>
    </citation>
    <scope>NUCLEOTIDE SEQUENCE [LARGE SCALE GENOMIC DNA]</scope>
    <source>
        <strain evidence="3">C18/9</strain>
    </source>
</reference>
<dbReference type="EMBL" id="FUEG01000001">
    <property type="protein sequence ID" value="SJK99063.1"/>
    <property type="molecule type" value="Genomic_DNA"/>
</dbReference>
<evidence type="ECO:0000313" key="3">
    <source>
        <dbReference type="Proteomes" id="UP000219338"/>
    </source>
</evidence>
<feature type="region of interest" description="Disordered" evidence="1">
    <location>
        <begin position="1"/>
        <end position="109"/>
    </location>
</feature>
<accession>A0A284QRM1</accession>
<protein>
    <submittedName>
        <fullName evidence="2">Uncharacterized protein</fullName>
    </submittedName>
</protein>
<dbReference type="OrthoDB" id="432299at2759"/>
<feature type="compositionally biased region" description="Low complexity" evidence="1">
    <location>
        <begin position="24"/>
        <end position="44"/>
    </location>
</feature>
<feature type="compositionally biased region" description="Polar residues" evidence="1">
    <location>
        <begin position="82"/>
        <end position="96"/>
    </location>
</feature>
<dbReference type="AlphaFoldDB" id="A0A284QRM1"/>
<feature type="region of interest" description="Disordered" evidence="1">
    <location>
        <begin position="289"/>
        <end position="345"/>
    </location>
</feature>
<sequence>MNRDPRQPSLRYGRSLTPQVDTFRSYVPYSRPSRPARSPRAPSPLHYPTTCQHNYSPSRQKPTFHRRPRTPNAFRPVPTAPRQKTSSFFLSHQSVRSVEDKEPARPPASDYGGLLVRSGLQPAPQDPFGNEVKALEVPFRNPRDDFPMYTHRFACSLVSGIWTLPAAPHSSRVHECTVYFNKEDPKTFDKAKLKVLLSHHAGDDIPFNIRSLQDHGKLTMLSETCKAWDSILIEVNSDQEGGKTFFSSELMDKNEMLLDISQWIVNGMNTVRCIELSGEGSVFILNASSTPSDKRNQSIPSPRNRCISPPQLLYPSDYSSNTTSTDVSQSQGDSDNPLQLSYLPVDATDMPGSSIAFAQRRYY</sequence>